<evidence type="ECO:0000256" key="1">
    <source>
        <dbReference type="SAM" id="MobiDB-lite"/>
    </source>
</evidence>
<proteinExistence type="predicted"/>
<evidence type="ECO:0008006" key="7">
    <source>
        <dbReference type="Google" id="ProtNLM"/>
    </source>
</evidence>
<feature type="domain" description="Retinoblastoma-associated protein A-box" evidence="4">
    <location>
        <begin position="22"/>
        <end position="228"/>
    </location>
</feature>
<dbReference type="SMART" id="SM01368">
    <property type="entry name" value="RB_A"/>
    <property type="match status" value="1"/>
</dbReference>
<feature type="region of interest" description="Disordered" evidence="1">
    <location>
        <begin position="389"/>
        <end position="420"/>
    </location>
</feature>
<dbReference type="GO" id="GO:0000977">
    <property type="term" value="F:RNA polymerase II transcription regulatory region sequence-specific DNA binding"/>
    <property type="evidence" value="ECO:0007669"/>
    <property type="project" value="TreeGrafter"/>
</dbReference>
<dbReference type="InterPro" id="IPR002719">
    <property type="entry name" value="RB_B"/>
</dbReference>
<organism evidence="5 6">
    <name type="scientific">Channa striata</name>
    <name type="common">Snakehead murrel</name>
    <name type="synonym">Ophicephalus striatus</name>
    <dbReference type="NCBI Taxonomy" id="64152"/>
    <lineage>
        <taxon>Eukaryota</taxon>
        <taxon>Metazoa</taxon>
        <taxon>Chordata</taxon>
        <taxon>Craniata</taxon>
        <taxon>Vertebrata</taxon>
        <taxon>Euteleostomi</taxon>
        <taxon>Actinopterygii</taxon>
        <taxon>Neopterygii</taxon>
        <taxon>Teleostei</taxon>
        <taxon>Neoteleostei</taxon>
        <taxon>Acanthomorphata</taxon>
        <taxon>Anabantaria</taxon>
        <taxon>Anabantiformes</taxon>
        <taxon>Channoidei</taxon>
        <taxon>Channidae</taxon>
        <taxon>Channa</taxon>
    </lineage>
</organism>
<dbReference type="PANTHER" id="PTHR13742">
    <property type="entry name" value="RETINOBLASTOMA-ASSOCIATED PROTEIN RB -RELATED"/>
    <property type="match status" value="1"/>
</dbReference>
<evidence type="ECO:0000256" key="2">
    <source>
        <dbReference type="SAM" id="SignalP"/>
    </source>
</evidence>
<dbReference type="Pfam" id="PF01857">
    <property type="entry name" value="RB_B"/>
    <property type="match status" value="1"/>
</dbReference>
<dbReference type="SUPFAM" id="SSF47954">
    <property type="entry name" value="Cyclin-like"/>
    <property type="match status" value="2"/>
</dbReference>
<accession>A0AA88SYI5</accession>
<dbReference type="GO" id="GO:0030154">
    <property type="term" value="P:cell differentiation"/>
    <property type="evidence" value="ECO:0007669"/>
    <property type="project" value="TreeGrafter"/>
</dbReference>
<keyword evidence="2" id="KW-0732">Signal</keyword>
<name>A0AA88SYI5_CHASR</name>
<feature type="signal peptide" evidence="2">
    <location>
        <begin position="1"/>
        <end position="27"/>
    </location>
</feature>
<dbReference type="Proteomes" id="UP001187415">
    <property type="component" value="Unassembled WGS sequence"/>
</dbReference>
<dbReference type="InterPro" id="IPR036915">
    <property type="entry name" value="Cyclin-like_sf"/>
</dbReference>
<protein>
    <recommendedName>
        <fullName evidence="7">Retinoblastoma-like protein 2</fullName>
    </recommendedName>
</protein>
<gene>
    <name evidence="5" type="ORF">Q5P01_006209</name>
</gene>
<dbReference type="InterPro" id="IPR002720">
    <property type="entry name" value="RB_A"/>
</dbReference>
<dbReference type="AlphaFoldDB" id="A0AA88SYI5"/>
<feature type="domain" description="Cyclin-like" evidence="3">
    <location>
        <begin position="305"/>
        <end position="440"/>
    </location>
</feature>
<dbReference type="EMBL" id="JAUPFM010000004">
    <property type="protein sequence ID" value="KAK2853548.1"/>
    <property type="molecule type" value="Genomic_DNA"/>
</dbReference>
<evidence type="ECO:0000313" key="5">
    <source>
        <dbReference type="EMBL" id="KAK2853548.1"/>
    </source>
</evidence>
<dbReference type="Gene3D" id="1.10.472.10">
    <property type="entry name" value="Cyclin-like"/>
    <property type="match status" value="2"/>
</dbReference>
<dbReference type="GO" id="GO:0006357">
    <property type="term" value="P:regulation of transcription by RNA polymerase II"/>
    <property type="evidence" value="ECO:0007669"/>
    <property type="project" value="InterPro"/>
</dbReference>
<reference evidence="5" key="1">
    <citation type="submission" date="2023-07" db="EMBL/GenBank/DDBJ databases">
        <title>Chromosome-level Genome Assembly of Striped Snakehead (Channa striata).</title>
        <authorList>
            <person name="Liu H."/>
        </authorList>
    </citation>
    <scope>NUCLEOTIDE SEQUENCE</scope>
    <source>
        <strain evidence="5">Gz</strain>
        <tissue evidence="5">Muscle</tissue>
    </source>
</reference>
<evidence type="ECO:0000259" key="4">
    <source>
        <dbReference type="SMART" id="SM01368"/>
    </source>
</evidence>
<keyword evidence="6" id="KW-1185">Reference proteome</keyword>
<feature type="compositionally biased region" description="Polar residues" evidence="1">
    <location>
        <begin position="409"/>
        <end position="420"/>
    </location>
</feature>
<evidence type="ECO:0000313" key="6">
    <source>
        <dbReference type="Proteomes" id="UP001187415"/>
    </source>
</evidence>
<dbReference type="GO" id="GO:0005667">
    <property type="term" value="C:transcription regulator complex"/>
    <property type="evidence" value="ECO:0007669"/>
    <property type="project" value="TreeGrafter"/>
</dbReference>
<dbReference type="GO" id="GO:2000134">
    <property type="term" value="P:negative regulation of G1/S transition of mitotic cell cycle"/>
    <property type="evidence" value="ECO:0007669"/>
    <property type="project" value="TreeGrafter"/>
</dbReference>
<evidence type="ECO:0000259" key="3">
    <source>
        <dbReference type="SMART" id="SM00385"/>
    </source>
</evidence>
<dbReference type="GO" id="GO:0005634">
    <property type="term" value="C:nucleus"/>
    <property type="evidence" value="ECO:0007669"/>
    <property type="project" value="InterPro"/>
</dbReference>
<dbReference type="InterPro" id="IPR013763">
    <property type="entry name" value="Cyclin-like_dom"/>
</dbReference>
<dbReference type="GO" id="GO:0000785">
    <property type="term" value="C:chromatin"/>
    <property type="evidence" value="ECO:0007669"/>
    <property type="project" value="TreeGrafter"/>
</dbReference>
<dbReference type="Pfam" id="PF01858">
    <property type="entry name" value="RB_A"/>
    <property type="match status" value="1"/>
</dbReference>
<dbReference type="InterPro" id="IPR028309">
    <property type="entry name" value="RB_fam"/>
</dbReference>
<feature type="chain" id="PRO_5041677986" description="Retinoblastoma-like protein 2" evidence="2">
    <location>
        <begin position="28"/>
        <end position="584"/>
    </location>
</feature>
<dbReference type="SMART" id="SM00385">
    <property type="entry name" value="CYCLIN"/>
    <property type="match status" value="1"/>
</dbReference>
<sequence>MRVRGLFLLRASTVAFLFGSTAPVTRAASVCPKNNLHEALTLVPMATEPQGNAGKPMFGPSDRLIAMFRACSRDPTQAINERLRHMLHTFLQHSRDNAGNTKTKELAAKCCCEAEIWYYRILENLVSEERKKLGTSHIPGLLESSLAQRCLVTCCLEIAICSNSLPRDFLLLLQIFRLAPYHVWRMIELVLQAEVSLPCAVVRHLIQVDKKVLESLAWTSDSPLWEEIRANEGHLPACEQVMPPEQLEDPKRSELQPEDQAAQVILGAGLSATTDQQCPPSALNRPRKSSSLHLFARKVYSLMGKRLRDLCSTLGISEELRLKIWTCFEHSLIHCTFLMEGRHLDQLLMCAIYITAKITKMEIPFKHIMNCYKSQPHANKSVCKNVLISGRRDNNSPTKESYTGDHSDSVLTPSTPSTHYPGQCQQERGNLIYFYNQIYTTKMQCFAKQFALTFGGETPPLSPYPRQGKASPRGYRLSSSPSIFISLHNAETAPLHTTGLCYYFNSSPSERLREINNMIKTGRSPNRLSNVTSLDEEEAMGEDGPSAKKLRLDDVSAWQRRLRNVVNDRATRRVDDQATSATKR</sequence>
<comment type="caution">
    <text evidence="5">The sequence shown here is derived from an EMBL/GenBank/DDBJ whole genome shotgun (WGS) entry which is preliminary data.</text>
</comment>
<dbReference type="PANTHER" id="PTHR13742:SF8">
    <property type="entry name" value="RETINOBLASTOMA-LIKE PROTEIN 2"/>
    <property type="match status" value="1"/>
</dbReference>